<organism evidence="9 10">
    <name type="scientific">Aminobacter niigataensis</name>
    <dbReference type="NCBI Taxonomy" id="83265"/>
    <lineage>
        <taxon>Bacteria</taxon>
        <taxon>Pseudomonadati</taxon>
        <taxon>Pseudomonadota</taxon>
        <taxon>Alphaproteobacteria</taxon>
        <taxon>Hyphomicrobiales</taxon>
        <taxon>Phyllobacteriaceae</taxon>
        <taxon>Aminobacter</taxon>
    </lineage>
</organism>
<keyword evidence="3" id="KW-0808">Transferase</keyword>
<feature type="active site" description="Nucleophile" evidence="7">
    <location>
        <position position="138"/>
    </location>
</feature>
<evidence type="ECO:0000259" key="8">
    <source>
        <dbReference type="PROSITE" id="PS52029"/>
    </source>
</evidence>
<evidence type="ECO:0000256" key="2">
    <source>
        <dbReference type="ARBA" id="ARBA00005992"/>
    </source>
</evidence>
<feature type="domain" description="L,D-TPase catalytic" evidence="8">
    <location>
        <begin position="26"/>
        <end position="162"/>
    </location>
</feature>
<accession>A0ABR6L581</accession>
<dbReference type="InterPro" id="IPR038063">
    <property type="entry name" value="Transpep_catalytic_dom"/>
</dbReference>
<dbReference type="CDD" id="cd16913">
    <property type="entry name" value="YkuD_like"/>
    <property type="match status" value="1"/>
</dbReference>
<evidence type="ECO:0000256" key="3">
    <source>
        <dbReference type="ARBA" id="ARBA00022679"/>
    </source>
</evidence>
<dbReference type="PANTHER" id="PTHR36699">
    <property type="entry name" value="LD-TRANSPEPTIDASE"/>
    <property type="match status" value="1"/>
</dbReference>
<feature type="active site" description="Proton donor/acceptor" evidence="7">
    <location>
        <position position="116"/>
    </location>
</feature>
<evidence type="ECO:0000256" key="7">
    <source>
        <dbReference type="PROSITE-ProRule" id="PRU01373"/>
    </source>
</evidence>
<evidence type="ECO:0000256" key="6">
    <source>
        <dbReference type="ARBA" id="ARBA00023316"/>
    </source>
</evidence>
<evidence type="ECO:0000313" key="9">
    <source>
        <dbReference type="EMBL" id="MBB4651954.1"/>
    </source>
</evidence>
<keyword evidence="5 7" id="KW-0573">Peptidoglycan synthesis</keyword>
<dbReference type="SUPFAM" id="SSF141523">
    <property type="entry name" value="L,D-transpeptidase catalytic domain-like"/>
    <property type="match status" value="1"/>
</dbReference>
<comment type="pathway">
    <text evidence="1 7">Cell wall biogenesis; peptidoglycan biosynthesis.</text>
</comment>
<comment type="caution">
    <text evidence="9">The sequence shown here is derived from an EMBL/GenBank/DDBJ whole genome shotgun (WGS) entry which is preliminary data.</text>
</comment>
<keyword evidence="4 7" id="KW-0133">Cell shape</keyword>
<dbReference type="Gene3D" id="2.40.440.10">
    <property type="entry name" value="L,D-transpeptidase catalytic domain-like"/>
    <property type="match status" value="1"/>
</dbReference>
<gene>
    <name evidence="9" type="ORF">GGQ99_003727</name>
</gene>
<keyword evidence="10" id="KW-1185">Reference proteome</keyword>
<sequence length="163" mass="18246">MLISRFAFPWIVLIASVTSARADAVDLVRVDKSDRLMELMSGEKIVRSYAVALGANPVGHKRQEGDERTPEGRYVLDWRNPESAFTKSIHISYPNANDKAAAMRAGVDPGGMIMIHGQSKGFGWWSWLMQMFDWTNGCIAVTDEDMAEIWQMVENGTPIEINP</sequence>
<dbReference type="Proteomes" id="UP000539538">
    <property type="component" value="Unassembled WGS sequence"/>
</dbReference>
<evidence type="ECO:0000256" key="5">
    <source>
        <dbReference type="ARBA" id="ARBA00022984"/>
    </source>
</evidence>
<dbReference type="InterPro" id="IPR005490">
    <property type="entry name" value="LD_TPept_cat_dom"/>
</dbReference>
<dbReference type="RefSeq" id="WP_183263635.1">
    <property type="nucleotide sequence ID" value="NZ_BAAAVZ010000003.1"/>
</dbReference>
<dbReference type="EMBL" id="JACHOT010000005">
    <property type="protein sequence ID" value="MBB4651954.1"/>
    <property type="molecule type" value="Genomic_DNA"/>
</dbReference>
<evidence type="ECO:0000313" key="10">
    <source>
        <dbReference type="Proteomes" id="UP000539538"/>
    </source>
</evidence>
<reference evidence="9 10" key="1">
    <citation type="submission" date="2020-08" db="EMBL/GenBank/DDBJ databases">
        <title>Genomic Encyclopedia of Type Strains, Phase IV (KMG-IV): sequencing the most valuable type-strain genomes for metagenomic binning, comparative biology and taxonomic classification.</title>
        <authorList>
            <person name="Goeker M."/>
        </authorList>
    </citation>
    <scope>NUCLEOTIDE SEQUENCE [LARGE SCALE GENOMIC DNA]</scope>
    <source>
        <strain evidence="9 10">DSM 7050</strain>
    </source>
</reference>
<dbReference type="PANTHER" id="PTHR36699:SF1">
    <property type="entry name" value="L,D-TRANSPEPTIDASE YAFK-RELATED"/>
    <property type="match status" value="1"/>
</dbReference>
<dbReference type="Pfam" id="PF03734">
    <property type="entry name" value="YkuD"/>
    <property type="match status" value="1"/>
</dbReference>
<proteinExistence type="inferred from homology"/>
<protein>
    <submittedName>
        <fullName evidence="9">Murein L,D-transpeptidase YafK</fullName>
    </submittedName>
</protein>
<keyword evidence="6 7" id="KW-0961">Cell wall biogenesis/degradation</keyword>
<dbReference type="PROSITE" id="PS52029">
    <property type="entry name" value="LD_TPASE"/>
    <property type="match status" value="1"/>
</dbReference>
<evidence type="ECO:0000256" key="1">
    <source>
        <dbReference type="ARBA" id="ARBA00004752"/>
    </source>
</evidence>
<evidence type="ECO:0000256" key="4">
    <source>
        <dbReference type="ARBA" id="ARBA00022960"/>
    </source>
</evidence>
<name>A0ABR6L581_9HYPH</name>
<comment type="similarity">
    <text evidence="2">Belongs to the YkuD family.</text>
</comment>